<accession>A0A6C2UDZ8</accession>
<sequence length="61" mass="6861">MMMKRKLGMVAMALLGGIALAEPVDEKSCVEAMRNLRRAICSLEVPETNLQVLDQFKVPKW</sequence>
<dbReference type="AlphaFoldDB" id="A0A6C2UDZ8"/>
<evidence type="ECO:0000256" key="1">
    <source>
        <dbReference type="SAM" id="SignalP"/>
    </source>
</evidence>
<keyword evidence="1" id="KW-0732">Signal</keyword>
<gene>
    <name evidence="2" type="ORF">SCARR_00442</name>
</gene>
<evidence type="ECO:0000313" key="3">
    <source>
        <dbReference type="Proteomes" id="UP000346198"/>
    </source>
</evidence>
<dbReference type="EMBL" id="CAAHFH010000001">
    <property type="protein sequence ID" value="VGO18390.1"/>
    <property type="molecule type" value="Genomic_DNA"/>
</dbReference>
<organism evidence="2 3">
    <name type="scientific">Pontiella sulfatireligans</name>
    <dbReference type="NCBI Taxonomy" id="2750658"/>
    <lineage>
        <taxon>Bacteria</taxon>
        <taxon>Pseudomonadati</taxon>
        <taxon>Kiritimatiellota</taxon>
        <taxon>Kiritimatiellia</taxon>
        <taxon>Kiritimatiellales</taxon>
        <taxon>Pontiellaceae</taxon>
        <taxon>Pontiella</taxon>
    </lineage>
</organism>
<name>A0A6C2UDZ8_9BACT</name>
<evidence type="ECO:0000313" key="2">
    <source>
        <dbReference type="EMBL" id="VGO18390.1"/>
    </source>
</evidence>
<proteinExistence type="predicted"/>
<keyword evidence="3" id="KW-1185">Reference proteome</keyword>
<feature type="signal peptide" evidence="1">
    <location>
        <begin position="1"/>
        <end position="21"/>
    </location>
</feature>
<dbReference type="Proteomes" id="UP000346198">
    <property type="component" value="Unassembled WGS sequence"/>
</dbReference>
<protein>
    <submittedName>
        <fullName evidence="2">Uncharacterized protein</fullName>
    </submittedName>
</protein>
<dbReference type="RefSeq" id="WP_136059879.1">
    <property type="nucleotide sequence ID" value="NZ_CAAHFH010000001.1"/>
</dbReference>
<reference evidence="2 3" key="1">
    <citation type="submission" date="2019-04" db="EMBL/GenBank/DDBJ databases">
        <authorList>
            <person name="Van Vliet M D."/>
        </authorList>
    </citation>
    <scope>NUCLEOTIDE SEQUENCE [LARGE SCALE GENOMIC DNA]</scope>
    <source>
        <strain evidence="2 3">F21</strain>
    </source>
</reference>
<feature type="chain" id="PRO_5025636842" evidence="1">
    <location>
        <begin position="22"/>
        <end position="61"/>
    </location>
</feature>